<evidence type="ECO:0000259" key="6">
    <source>
        <dbReference type="Pfam" id="PF01844"/>
    </source>
</evidence>
<feature type="region of interest" description="Disordered" evidence="5">
    <location>
        <begin position="72"/>
        <end position="95"/>
    </location>
</feature>
<sequence>MPRPSARERGYTHRWDKARATYLMHHPLCVMCIKQGLVTAAKVVDHIIPHKGNQTLFWDTTNWQSLCQPHHDRDKQAIEQGGSPRQACGDDGWPV</sequence>
<comment type="similarity">
    <text evidence="3">Belongs to the HNH nuclease family.</text>
</comment>
<organism evidence="7 8">
    <name type="scientific">Kaistia defluvii</name>
    <dbReference type="NCBI Taxonomy" id="410841"/>
    <lineage>
        <taxon>Bacteria</taxon>
        <taxon>Pseudomonadati</taxon>
        <taxon>Pseudomonadota</taxon>
        <taxon>Alphaproteobacteria</taxon>
        <taxon>Hyphomicrobiales</taxon>
        <taxon>Kaistiaceae</taxon>
        <taxon>Kaistia</taxon>
    </lineage>
</organism>
<keyword evidence="8" id="KW-1185">Reference proteome</keyword>
<feature type="domain" description="HNH" evidence="6">
    <location>
        <begin position="29"/>
        <end position="72"/>
    </location>
</feature>
<dbReference type="InterPro" id="IPR002711">
    <property type="entry name" value="HNH"/>
</dbReference>
<evidence type="ECO:0000256" key="3">
    <source>
        <dbReference type="ARBA" id="ARBA00038412"/>
    </source>
</evidence>
<keyword evidence="2 7" id="KW-0378">Hydrolase</keyword>
<dbReference type="InterPro" id="IPR003615">
    <property type="entry name" value="HNH_nuc"/>
</dbReference>
<evidence type="ECO:0000256" key="2">
    <source>
        <dbReference type="ARBA" id="ARBA00022801"/>
    </source>
</evidence>
<name>A0ABV2R138_9HYPH</name>
<evidence type="ECO:0000256" key="1">
    <source>
        <dbReference type="ARBA" id="ARBA00022722"/>
    </source>
</evidence>
<evidence type="ECO:0000313" key="8">
    <source>
        <dbReference type="Proteomes" id="UP001549321"/>
    </source>
</evidence>
<evidence type="ECO:0000313" key="7">
    <source>
        <dbReference type="EMBL" id="MET4634984.1"/>
    </source>
</evidence>
<protein>
    <recommendedName>
        <fullName evidence="4">Putative HNH nuclease YajD</fullName>
    </recommendedName>
</protein>
<gene>
    <name evidence="7" type="ORF">ABIE08_002930</name>
</gene>
<dbReference type="Pfam" id="PF01844">
    <property type="entry name" value="HNH"/>
    <property type="match status" value="1"/>
</dbReference>
<dbReference type="PANTHER" id="PTHR41286">
    <property type="entry name" value="HNH NUCLEASE YAJD-RELATED"/>
    <property type="match status" value="1"/>
</dbReference>
<evidence type="ECO:0000256" key="4">
    <source>
        <dbReference type="ARBA" id="ARBA00040194"/>
    </source>
</evidence>
<keyword evidence="1" id="KW-0540">Nuclease</keyword>
<evidence type="ECO:0000256" key="5">
    <source>
        <dbReference type="SAM" id="MobiDB-lite"/>
    </source>
</evidence>
<dbReference type="EMBL" id="JBEPSM010000002">
    <property type="protein sequence ID" value="MET4634984.1"/>
    <property type="molecule type" value="Genomic_DNA"/>
</dbReference>
<dbReference type="GO" id="GO:0016787">
    <property type="term" value="F:hydrolase activity"/>
    <property type="evidence" value="ECO:0007669"/>
    <property type="project" value="UniProtKB-KW"/>
</dbReference>
<accession>A0ABV2R138</accession>
<dbReference type="Proteomes" id="UP001549321">
    <property type="component" value="Unassembled WGS sequence"/>
</dbReference>
<dbReference type="CDD" id="cd00085">
    <property type="entry name" value="HNHc"/>
    <property type="match status" value="1"/>
</dbReference>
<dbReference type="PANTHER" id="PTHR41286:SF1">
    <property type="entry name" value="HNH NUCLEASE YAJD-RELATED"/>
    <property type="match status" value="1"/>
</dbReference>
<comment type="caution">
    <text evidence="7">The sequence shown here is derived from an EMBL/GenBank/DDBJ whole genome shotgun (WGS) entry which is preliminary data.</text>
</comment>
<proteinExistence type="inferred from homology"/>
<dbReference type="RefSeq" id="WP_354552131.1">
    <property type="nucleotide sequence ID" value="NZ_JBEPSM010000002.1"/>
</dbReference>
<reference evidence="7 8" key="1">
    <citation type="submission" date="2024-06" db="EMBL/GenBank/DDBJ databases">
        <title>Sorghum-associated microbial communities from plants grown in Nebraska, USA.</title>
        <authorList>
            <person name="Schachtman D."/>
        </authorList>
    </citation>
    <scope>NUCLEOTIDE SEQUENCE [LARGE SCALE GENOMIC DNA]</scope>
    <source>
        <strain evidence="7 8">3207</strain>
    </source>
</reference>